<dbReference type="EMBL" id="SRMB01000001">
    <property type="protein sequence ID" value="TGE29702.1"/>
    <property type="molecule type" value="Genomic_DNA"/>
</dbReference>
<sequence>MTPTLENFVLGRWTAGSGEQHELYDASTGEVIAIANGEGLDYASMFDYARRVGNKALRKMTFHERGRMLKALALHLDSKKEDFYTLSYRSGATRADSWIDIEGGIGNLFANASLRRKFPDKPFYVESDPIALSKAGNFMGHHILVPKEGVAVHINAYNFPIWGMLEKIAVNMLAGMPAIVKPAVPSAYLTEAVVREIIASKILPEGALQLVVGSGHGILDHVNYQDVVTFTGSAETGRKLKGHPKILSEAVPFTMEADSLNAAVLGQDAVPGTVEFDLFIKEVRKEMTSKAGQKCTAIRRIIVPENLVEDVQIALGKALAQTTIGHPLAEGVRMGALAGREQMQRVRERVEHLAKNTPIVYGNLDDVQVIGGDCKVGAFMSPIVLLNPEPFKFTDTHEIEAFGPVSTIMPYKDVDEAITLANMGKGSLVCSVATNDPRTAQEFVLGSATHHGRILVLNGEVAKESTGHGSPLPLLIHGGPGRAGGGQEMGGIRGVEHFMQRVAIQGSPTMITAITEVYQPKAKQIEKDKHPFQHYFEELEIGQTYTTHRHTVSEADITNFAQVSGDNFYAHVDATSLEGTLFKGRVAHGYYILSKAAGMFVDPRKGPVLLNYGLDECRFTKPVYPGMTIGVQLTVKEKIGQEKRDAEDVAKGIVRWLVDVTDETGETVAVATILTMVKKKNQE</sequence>
<gene>
    <name evidence="4" type="primary">paaZ</name>
    <name evidence="4" type="ORF">E5K02_09665</name>
</gene>
<reference evidence="4 5" key="1">
    <citation type="submission" date="2019-04" db="EMBL/GenBank/DDBJ databases">
        <authorList>
            <person name="Feng G."/>
            <person name="Zhang J."/>
            <person name="Zhu H."/>
        </authorList>
    </citation>
    <scope>NUCLEOTIDE SEQUENCE [LARGE SCALE GENOMIC DNA]</scope>
    <source>
        <strain evidence="4 5">9PBR-1</strain>
    </source>
</reference>
<dbReference type="SUPFAM" id="SSF53720">
    <property type="entry name" value="ALDH-like"/>
    <property type="match status" value="1"/>
</dbReference>
<feature type="domain" description="MaoC-like" evidence="3">
    <location>
        <begin position="540"/>
        <end position="647"/>
    </location>
</feature>
<evidence type="ECO:0000313" key="4">
    <source>
        <dbReference type="EMBL" id="TGE29702.1"/>
    </source>
</evidence>
<dbReference type="OrthoDB" id="9801625at2"/>
<dbReference type="PANTHER" id="PTHR43111:SF1">
    <property type="entry name" value="ALDEHYDE DEHYDROGENASE B-RELATED"/>
    <property type="match status" value="1"/>
</dbReference>
<comment type="caution">
    <text evidence="4">The sequence shown here is derived from an EMBL/GenBank/DDBJ whole genome shotgun (WGS) entry which is preliminary data.</text>
</comment>
<dbReference type="SUPFAM" id="SSF54637">
    <property type="entry name" value="Thioesterase/thiol ester dehydrase-isomerase"/>
    <property type="match status" value="1"/>
</dbReference>
<dbReference type="RefSeq" id="WP_135394405.1">
    <property type="nucleotide sequence ID" value="NZ_SRMB01000001.1"/>
</dbReference>
<dbReference type="GO" id="GO:0016620">
    <property type="term" value="F:oxidoreductase activity, acting on the aldehyde or oxo group of donors, NAD or NADP as acceptor"/>
    <property type="evidence" value="ECO:0007669"/>
    <property type="project" value="InterPro"/>
</dbReference>
<dbReference type="Gene3D" id="3.40.309.10">
    <property type="entry name" value="Aldehyde Dehydrogenase, Chain A, domain 2"/>
    <property type="match status" value="1"/>
</dbReference>
<dbReference type="NCBIfam" id="TIGR02278">
    <property type="entry name" value="PaaN-DH"/>
    <property type="match status" value="1"/>
</dbReference>
<dbReference type="CDD" id="cd07128">
    <property type="entry name" value="ALDH_MaoC-N"/>
    <property type="match status" value="1"/>
</dbReference>
<dbReference type="AlphaFoldDB" id="A0A4Z0QLU6"/>
<dbReference type="InterPro" id="IPR029069">
    <property type="entry name" value="HotDog_dom_sf"/>
</dbReference>
<dbReference type="Gene3D" id="3.40.605.10">
    <property type="entry name" value="Aldehyde Dehydrogenase, Chain A, domain 1"/>
    <property type="match status" value="1"/>
</dbReference>
<dbReference type="PANTHER" id="PTHR43111">
    <property type="entry name" value="ALDEHYDE DEHYDROGENASE B-RELATED"/>
    <property type="match status" value="1"/>
</dbReference>
<evidence type="ECO:0000256" key="1">
    <source>
        <dbReference type="ARBA" id="ARBA00023002"/>
    </source>
</evidence>
<accession>A0A4Z0QLU6</accession>
<dbReference type="Pfam" id="PF00171">
    <property type="entry name" value="Aldedh"/>
    <property type="match status" value="1"/>
</dbReference>
<protein>
    <submittedName>
        <fullName evidence="4">Phenylacetic acid degradation bifunctional protein PaaZ</fullName>
    </submittedName>
</protein>
<evidence type="ECO:0000259" key="2">
    <source>
        <dbReference type="Pfam" id="PF00171"/>
    </source>
</evidence>
<evidence type="ECO:0000313" key="5">
    <source>
        <dbReference type="Proteomes" id="UP000298471"/>
    </source>
</evidence>
<dbReference type="Pfam" id="PF01575">
    <property type="entry name" value="MaoC_dehydratas"/>
    <property type="match status" value="1"/>
</dbReference>
<dbReference type="Gene3D" id="3.10.129.10">
    <property type="entry name" value="Hotdog Thioesterase"/>
    <property type="match status" value="1"/>
</dbReference>
<dbReference type="InterPro" id="IPR011966">
    <property type="entry name" value="PaaN-DH"/>
</dbReference>
<dbReference type="InterPro" id="IPR016162">
    <property type="entry name" value="Ald_DH_N"/>
</dbReference>
<dbReference type="NCBIfam" id="NF008868">
    <property type="entry name" value="PRK11903.1"/>
    <property type="match status" value="1"/>
</dbReference>
<organism evidence="4 5">
    <name type="scientific">Hymenobacter metallicola</name>
    <dbReference type="NCBI Taxonomy" id="2563114"/>
    <lineage>
        <taxon>Bacteria</taxon>
        <taxon>Pseudomonadati</taxon>
        <taxon>Bacteroidota</taxon>
        <taxon>Cytophagia</taxon>
        <taxon>Cytophagales</taxon>
        <taxon>Hymenobacteraceae</taxon>
        <taxon>Hymenobacter</taxon>
    </lineage>
</organism>
<dbReference type="InterPro" id="IPR016161">
    <property type="entry name" value="Ald_DH/histidinol_DH"/>
</dbReference>
<feature type="domain" description="Aldehyde dehydrogenase" evidence="2">
    <location>
        <begin position="13"/>
        <end position="500"/>
    </location>
</feature>
<name>A0A4Z0QLU6_9BACT</name>
<keyword evidence="5" id="KW-1185">Reference proteome</keyword>
<dbReference type="InterPro" id="IPR002539">
    <property type="entry name" value="MaoC-like_dom"/>
</dbReference>
<dbReference type="Proteomes" id="UP000298471">
    <property type="component" value="Unassembled WGS sequence"/>
</dbReference>
<dbReference type="InterPro" id="IPR015590">
    <property type="entry name" value="Aldehyde_DH_dom"/>
</dbReference>
<keyword evidence="1" id="KW-0560">Oxidoreductase</keyword>
<dbReference type="InterPro" id="IPR016163">
    <property type="entry name" value="Ald_DH_C"/>
</dbReference>
<proteinExistence type="predicted"/>
<evidence type="ECO:0000259" key="3">
    <source>
        <dbReference type="Pfam" id="PF01575"/>
    </source>
</evidence>